<sequence length="143" mass="14773">MRATLNTIWTGDMKSSGTIQAQHLEMPIAIPSEFGGSGDGTDPKSLLVASAAACYAMTLVAILENRKVPVTKVTMESDASDSKGSGIVVDHRPLVNLAADATQEQSDAARSAFETADKACAVGNLLKKAGVQIRIDGAVSVIG</sequence>
<evidence type="ECO:0000313" key="2">
    <source>
        <dbReference type="Proteomes" id="UP001596150"/>
    </source>
</evidence>
<name>A0ABW0PXV1_9HYPH</name>
<dbReference type="Pfam" id="PF02566">
    <property type="entry name" value="OsmC"/>
    <property type="match status" value="1"/>
</dbReference>
<organism evidence="1 2">
    <name type="scientific">Kaistia terrae</name>
    <dbReference type="NCBI Taxonomy" id="537017"/>
    <lineage>
        <taxon>Bacteria</taxon>
        <taxon>Pseudomonadati</taxon>
        <taxon>Pseudomonadota</taxon>
        <taxon>Alphaproteobacteria</taxon>
        <taxon>Hyphomicrobiales</taxon>
        <taxon>Kaistiaceae</taxon>
        <taxon>Kaistia</taxon>
    </lineage>
</organism>
<protein>
    <submittedName>
        <fullName evidence="1">OsmC family protein</fullName>
    </submittedName>
</protein>
<dbReference type="InterPro" id="IPR003718">
    <property type="entry name" value="OsmC/Ohr_fam"/>
</dbReference>
<dbReference type="InterPro" id="IPR052707">
    <property type="entry name" value="OsmC_Ohr_Peroxiredoxin"/>
</dbReference>
<gene>
    <name evidence="1" type="ORF">ACFPP9_16875</name>
</gene>
<accession>A0ABW0PXV1</accession>
<proteinExistence type="predicted"/>
<dbReference type="Gene3D" id="3.30.300.20">
    <property type="match status" value="1"/>
</dbReference>
<dbReference type="InterPro" id="IPR036102">
    <property type="entry name" value="OsmC/Ohrsf"/>
</dbReference>
<dbReference type="PANTHER" id="PTHR42830:SF2">
    <property type="entry name" value="OSMC_OHR FAMILY PROTEIN"/>
    <property type="match status" value="1"/>
</dbReference>
<comment type="caution">
    <text evidence="1">The sequence shown here is derived from an EMBL/GenBank/DDBJ whole genome shotgun (WGS) entry which is preliminary data.</text>
</comment>
<dbReference type="SUPFAM" id="SSF82784">
    <property type="entry name" value="OsmC-like"/>
    <property type="match status" value="1"/>
</dbReference>
<dbReference type="RefSeq" id="WP_266346466.1">
    <property type="nucleotide sequence ID" value="NZ_JAPKNH010000018.1"/>
</dbReference>
<evidence type="ECO:0000313" key="1">
    <source>
        <dbReference type="EMBL" id="MFC5517461.1"/>
    </source>
</evidence>
<reference evidence="2" key="1">
    <citation type="journal article" date="2019" name="Int. J. Syst. Evol. Microbiol.">
        <title>The Global Catalogue of Microorganisms (GCM) 10K type strain sequencing project: providing services to taxonomists for standard genome sequencing and annotation.</title>
        <authorList>
            <consortium name="The Broad Institute Genomics Platform"/>
            <consortium name="The Broad Institute Genome Sequencing Center for Infectious Disease"/>
            <person name="Wu L."/>
            <person name="Ma J."/>
        </authorList>
    </citation>
    <scope>NUCLEOTIDE SEQUENCE [LARGE SCALE GENOMIC DNA]</scope>
    <source>
        <strain evidence="2">KACC 12633</strain>
    </source>
</reference>
<keyword evidence="2" id="KW-1185">Reference proteome</keyword>
<dbReference type="PANTHER" id="PTHR42830">
    <property type="entry name" value="OSMOTICALLY INDUCIBLE FAMILY PROTEIN"/>
    <property type="match status" value="1"/>
</dbReference>
<dbReference type="EMBL" id="JBHSML010000008">
    <property type="protein sequence ID" value="MFC5517461.1"/>
    <property type="molecule type" value="Genomic_DNA"/>
</dbReference>
<dbReference type="Proteomes" id="UP001596150">
    <property type="component" value="Unassembled WGS sequence"/>
</dbReference>
<dbReference type="InterPro" id="IPR015946">
    <property type="entry name" value="KH_dom-like_a/b"/>
</dbReference>